<gene>
    <name evidence="1" type="ORF">CHS0354_036664</name>
</gene>
<dbReference type="EMBL" id="JAEAOA010002145">
    <property type="protein sequence ID" value="KAK3609900.1"/>
    <property type="molecule type" value="Genomic_DNA"/>
</dbReference>
<evidence type="ECO:0000313" key="2">
    <source>
        <dbReference type="Proteomes" id="UP001195483"/>
    </source>
</evidence>
<dbReference type="AlphaFoldDB" id="A0AAE0WE04"/>
<sequence>MNGLHMEEQTIGQGFFDIEDATSVKHIYARDNKCCPLFEKSDPSAQALLTHCSKHALACHGTEQYLIHFNICTGQSFYPAHVRIYCNSKYSIYHLPASNQFVY</sequence>
<reference evidence="1" key="1">
    <citation type="journal article" date="2021" name="Genome Biol. Evol.">
        <title>A High-Quality Reference Genome for a Parasitic Bivalve with Doubly Uniparental Inheritance (Bivalvia: Unionida).</title>
        <authorList>
            <person name="Smith C.H."/>
        </authorList>
    </citation>
    <scope>NUCLEOTIDE SEQUENCE</scope>
    <source>
        <strain evidence="1">CHS0354</strain>
    </source>
</reference>
<organism evidence="1 2">
    <name type="scientific">Potamilus streckersoni</name>
    <dbReference type="NCBI Taxonomy" id="2493646"/>
    <lineage>
        <taxon>Eukaryota</taxon>
        <taxon>Metazoa</taxon>
        <taxon>Spiralia</taxon>
        <taxon>Lophotrochozoa</taxon>
        <taxon>Mollusca</taxon>
        <taxon>Bivalvia</taxon>
        <taxon>Autobranchia</taxon>
        <taxon>Heteroconchia</taxon>
        <taxon>Palaeoheterodonta</taxon>
        <taxon>Unionida</taxon>
        <taxon>Unionoidea</taxon>
        <taxon>Unionidae</taxon>
        <taxon>Ambleminae</taxon>
        <taxon>Lampsilini</taxon>
        <taxon>Potamilus</taxon>
    </lineage>
</organism>
<reference evidence="1" key="3">
    <citation type="submission" date="2023-05" db="EMBL/GenBank/DDBJ databases">
        <authorList>
            <person name="Smith C.H."/>
        </authorList>
    </citation>
    <scope>NUCLEOTIDE SEQUENCE</scope>
    <source>
        <strain evidence="1">CHS0354</strain>
        <tissue evidence="1">Mantle</tissue>
    </source>
</reference>
<keyword evidence="2" id="KW-1185">Reference proteome</keyword>
<dbReference type="Proteomes" id="UP001195483">
    <property type="component" value="Unassembled WGS sequence"/>
</dbReference>
<proteinExistence type="predicted"/>
<evidence type="ECO:0000313" key="1">
    <source>
        <dbReference type="EMBL" id="KAK3609900.1"/>
    </source>
</evidence>
<reference evidence="1" key="2">
    <citation type="journal article" date="2021" name="Genome Biol. Evol.">
        <title>Developing a high-quality reference genome for a parasitic bivalve with doubly uniparental inheritance (Bivalvia: Unionida).</title>
        <authorList>
            <person name="Smith C.H."/>
        </authorList>
    </citation>
    <scope>NUCLEOTIDE SEQUENCE</scope>
    <source>
        <strain evidence="1">CHS0354</strain>
        <tissue evidence="1">Mantle</tissue>
    </source>
</reference>
<name>A0AAE0WE04_9BIVA</name>
<protein>
    <submittedName>
        <fullName evidence="1">Uncharacterized protein</fullName>
    </submittedName>
</protein>
<accession>A0AAE0WE04</accession>
<comment type="caution">
    <text evidence="1">The sequence shown here is derived from an EMBL/GenBank/DDBJ whole genome shotgun (WGS) entry which is preliminary data.</text>
</comment>